<comment type="caution">
    <text evidence="3">The sequence shown here is derived from an EMBL/GenBank/DDBJ whole genome shotgun (WGS) entry which is preliminary data.</text>
</comment>
<dbReference type="Gene3D" id="3.40.190.10">
    <property type="entry name" value="Periplasmic binding protein-like II"/>
    <property type="match status" value="1"/>
</dbReference>
<accession>A0ABU6JJN4</accession>
<feature type="signal peptide" evidence="2">
    <location>
        <begin position="1"/>
        <end position="30"/>
    </location>
</feature>
<organism evidence="3 4">
    <name type="scientific">Noviherbaspirillum album</name>
    <dbReference type="NCBI Taxonomy" id="3080276"/>
    <lineage>
        <taxon>Bacteria</taxon>
        <taxon>Pseudomonadati</taxon>
        <taxon>Pseudomonadota</taxon>
        <taxon>Betaproteobacteria</taxon>
        <taxon>Burkholderiales</taxon>
        <taxon>Oxalobacteraceae</taxon>
        <taxon>Noviherbaspirillum</taxon>
    </lineage>
</organism>
<dbReference type="EMBL" id="JAWIIV010000052">
    <property type="protein sequence ID" value="MEC4723387.1"/>
    <property type="molecule type" value="Genomic_DNA"/>
</dbReference>
<dbReference type="SUPFAM" id="SSF53850">
    <property type="entry name" value="Periplasmic binding protein-like II"/>
    <property type="match status" value="1"/>
</dbReference>
<evidence type="ECO:0000313" key="3">
    <source>
        <dbReference type="EMBL" id="MEC4723387.1"/>
    </source>
</evidence>
<dbReference type="InterPro" id="IPR005064">
    <property type="entry name" value="BUG"/>
</dbReference>
<reference evidence="3 4" key="1">
    <citation type="submission" date="2023-10" db="EMBL/GenBank/DDBJ databases">
        <title>Noviherbaspirillum sp. CPCC 100848 genome assembly.</title>
        <authorList>
            <person name="Li X.Y."/>
            <person name="Fang X.M."/>
        </authorList>
    </citation>
    <scope>NUCLEOTIDE SEQUENCE [LARGE SCALE GENOMIC DNA]</scope>
    <source>
        <strain evidence="3 4">CPCC 100848</strain>
    </source>
</reference>
<protein>
    <submittedName>
        <fullName evidence="3">Tripartite tricarboxylate transporter substrate binding protein</fullName>
    </submittedName>
</protein>
<feature type="chain" id="PRO_5046237141" evidence="2">
    <location>
        <begin position="31"/>
        <end position="330"/>
    </location>
</feature>
<evidence type="ECO:0000256" key="2">
    <source>
        <dbReference type="SAM" id="SignalP"/>
    </source>
</evidence>
<evidence type="ECO:0000256" key="1">
    <source>
        <dbReference type="ARBA" id="ARBA00006987"/>
    </source>
</evidence>
<comment type="similarity">
    <text evidence="1">Belongs to the UPF0065 (bug) family.</text>
</comment>
<dbReference type="PANTHER" id="PTHR42928:SF5">
    <property type="entry name" value="BLR1237 PROTEIN"/>
    <property type="match status" value="1"/>
</dbReference>
<dbReference type="Pfam" id="PF03401">
    <property type="entry name" value="TctC"/>
    <property type="match status" value="1"/>
</dbReference>
<dbReference type="PIRSF" id="PIRSF017082">
    <property type="entry name" value="YflP"/>
    <property type="match status" value="1"/>
</dbReference>
<dbReference type="Proteomes" id="UP001352263">
    <property type="component" value="Unassembled WGS sequence"/>
</dbReference>
<dbReference type="CDD" id="cd07012">
    <property type="entry name" value="PBP2_Bug_TTT"/>
    <property type="match status" value="1"/>
</dbReference>
<dbReference type="PANTHER" id="PTHR42928">
    <property type="entry name" value="TRICARBOXYLATE-BINDING PROTEIN"/>
    <property type="match status" value="1"/>
</dbReference>
<dbReference type="Gene3D" id="3.40.190.150">
    <property type="entry name" value="Bordetella uptake gene, domain 1"/>
    <property type="match status" value="1"/>
</dbReference>
<dbReference type="RefSeq" id="WP_326510000.1">
    <property type="nucleotide sequence ID" value="NZ_JAWIIV010000052.1"/>
</dbReference>
<evidence type="ECO:0000313" key="4">
    <source>
        <dbReference type="Proteomes" id="UP001352263"/>
    </source>
</evidence>
<name>A0ABU6JJN4_9BURK</name>
<dbReference type="InterPro" id="IPR042100">
    <property type="entry name" value="Bug_dom1"/>
</dbReference>
<keyword evidence="2" id="KW-0732">Signal</keyword>
<sequence length="330" mass="35460">MEFIQSARSKQILAGSIFSFAALFTQFAHAQGGSVLSLKVAYPAGGPSDTVARHIQASLQGLLGQTVIVENAPGASGSIAAAAVANATDANTLLVSTVNDLVGAPLAMKGVKYKPEGYKLVSPVLDAGVALVTNTTHNFTSIDDFIEQARMRNDKPLTIGTWGHGSATHLIGADFSDKSGVRFLYVPYKGAAPVAQALMSGEIDLALAPVSGNLPDLIRTNKVRIIGVGSDRRHPLLLDVPTINEGKYVKNFSHRLWTGVFAPNRVPDAMIDRLNKGINEAMQRDEYQRFIRESGSLSFDPMTPAQAASFYQSEREKIRRVAQSIKLEPQ</sequence>
<gene>
    <name evidence="3" type="ORF">RY831_30010</name>
</gene>
<proteinExistence type="inferred from homology"/>
<keyword evidence="4" id="KW-1185">Reference proteome</keyword>